<organism evidence="3 4">
    <name type="scientific">Aquipluma nitroreducens</name>
    <dbReference type="NCBI Taxonomy" id="2010828"/>
    <lineage>
        <taxon>Bacteria</taxon>
        <taxon>Pseudomonadati</taxon>
        <taxon>Bacteroidota</taxon>
        <taxon>Bacteroidia</taxon>
        <taxon>Marinilabiliales</taxon>
        <taxon>Prolixibacteraceae</taxon>
        <taxon>Aquipluma</taxon>
    </lineage>
</organism>
<evidence type="ECO:0000256" key="2">
    <source>
        <dbReference type="ARBA" id="ARBA00022679"/>
    </source>
</evidence>
<dbReference type="AlphaFoldDB" id="A0A5K7S9S8"/>
<evidence type="ECO:0000313" key="4">
    <source>
        <dbReference type="Proteomes" id="UP001193389"/>
    </source>
</evidence>
<protein>
    <submittedName>
        <fullName evidence="3">ADP-heptose--lipooligosaccharide heptosyltransferase II</fullName>
    </submittedName>
</protein>
<dbReference type="Proteomes" id="UP001193389">
    <property type="component" value="Chromosome"/>
</dbReference>
<dbReference type="SUPFAM" id="SSF53756">
    <property type="entry name" value="UDP-Glycosyltransferase/glycogen phosphorylase"/>
    <property type="match status" value="1"/>
</dbReference>
<dbReference type="Gene3D" id="3.40.50.2000">
    <property type="entry name" value="Glycogen Phosphorylase B"/>
    <property type="match status" value="2"/>
</dbReference>
<dbReference type="GO" id="GO:0009244">
    <property type="term" value="P:lipopolysaccharide core region biosynthetic process"/>
    <property type="evidence" value="ECO:0007669"/>
    <property type="project" value="TreeGrafter"/>
</dbReference>
<gene>
    <name evidence="3" type="ORF">AQPE_2484</name>
</gene>
<name>A0A5K7S9S8_9BACT</name>
<dbReference type="PANTHER" id="PTHR30160:SF1">
    <property type="entry name" value="LIPOPOLYSACCHARIDE 1,2-N-ACETYLGLUCOSAMINETRANSFERASE-RELATED"/>
    <property type="match status" value="1"/>
</dbReference>
<reference evidence="3" key="1">
    <citation type="journal article" date="2020" name="Int. J. Syst. Evol. Microbiol.">
        <title>Aquipluma nitroreducens gen. nov. sp. nov., a novel facultatively anaerobic bacterium isolated from a freshwater lake.</title>
        <authorList>
            <person name="Watanabe M."/>
            <person name="Kojima H."/>
            <person name="Fukui M."/>
        </authorList>
    </citation>
    <scope>NUCLEOTIDE SEQUENCE</scope>
    <source>
        <strain evidence="3">MeG22</strain>
    </source>
</reference>
<dbReference type="GO" id="GO:0008713">
    <property type="term" value="F:ADP-heptose-lipopolysaccharide heptosyltransferase activity"/>
    <property type="evidence" value="ECO:0007669"/>
    <property type="project" value="TreeGrafter"/>
</dbReference>
<accession>A0A5K7S9S8</accession>
<dbReference type="EMBL" id="AP018694">
    <property type="protein sequence ID" value="BBE18322.1"/>
    <property type="molecule type" value="Genomic_DNA"/>
</dbReference>
<keyword evidence="4" id="KW-1185">Reference proteome</keyword>
<evidence type="ECO:0000313" key="3">
    <source>
        <dbReference type="EMBL" id="BBE18322.1"/>
    </source>
</evidence>
<dbReference type="Pfam" id="PF01075">
    <property type="entry name" value="Glyco_transf_9"/>
    <property type="match status" value="1"/>
</dbReference>
<dbReference type="InterPro" id="IPR002201">
    <property type="entry name" value="Glyco_trans_9"/>
</dbReference>
<dbReference type="RefSeq" id="WP_318351240.1">
    <property type="nucleotide sequence ID" value="NZ_AP018694.1"/>
</dbReference>
<dbReference type="PANTHER" id="PTHR30160">
    <property type="entry name" value="TETRAACYLDISACCHARIDE 4'-KINASE-RELATED"/>
    <property type="match status" value="1"/>
</dbReference>
<proteinExistence type="predicted"/>
<sequence length="327" mass="37394">MKTKFLIIRFSSIGDIVLTSPVVRCLKTQFPEAEVHFLTKNRNADLLQANPYIDQIQLFDDSLSDTIRTLRAENYDYIIDLHNNLRSLRVKLGIKARSYSFNKLNFRKILLTRFKLNTMPDGHIVDRNMETLRPFNVVNDGEGLEYFIPEEDEFQISLLPESFRNGFVALVLAGTYATKRMPVEKYRKLISESNIPFVLLGGKSERALASSILEWNTGNVADFTGKLRINQSASLVKNARLVISNDTGLMHIAAAFHKKILSVWGNTSPELGMYPYLSGEGSEILEVKGLPCRPCSKLGYHECPKKHFRCMNDIPEDRIVEWVKREF</sequence>
<dbReference type="InterPro" id="IPR051199">
    <property type="entry name" value="LPS_LOS_Heptosyltrfase"/>
</dbReference>
<keyword evidence="2" id="KW-0808">Transferase</keyword>
<dbReference type="GO" id="GO:0005829">
    <property type="term" value="C:cytosol"/>
    <property type="evidence" value="ECO:0007669"/>
    <property type="project" value="TreeGrafter"/>
</dbReference>
<evidence type="ECO:0000256" key="1">
    <source>
        <dbReference type="ARBA" id="ARBA00022676"/>
    </source>
</evidence>
<dbReference type="KEGG" id="anf:AQPE_2484"/>
<dbReference type="CDD" id="cd03789">
    <property type="entry name" value="GT9_LPS_heptosyltransferase"/>
    <property type="match status" value="1"/>
</dbReference>
<keyword evidence="1" id="KW-0328">Glycosyltransferase</keyword>